<dbReference type="EMBL" id="QPFP01000022">
    <property type="protein sequence ID" value="TEB30667.1"/>
    <property type="molecule type" value="Genomic_DNA"/>
</dbReference>
<protein>
    <submittedName>
        <fullName evidence="2">Uncharacterized protein</fullName>
    </submittedName>
</protein>
<reference evidence="2 3" key="1">
    <citation type="journal article" date="2019" name="Nat. Ecol. Evol.">
        <title>Megaphylogeny resolves global patterns of mushroom evolution.</title>
        <authorList>
            <person name="Varga T."/>
            <person name="Krizsan K."/>
            <person name="Foldi C."/>
            <person name="Dima B."/>
            <person name="Sanchez-Garcia M."/>
            <person name="Sanchez-Ramirez S."/>
            <person name="Szollosi G.J."/>
            <person name="Szarkandi J.G."/>
            <person name="Papp V."/>
            <person name="Albert L."/>
            <person name="Andreopoulos W."/>
            <person name="Angelini C."/>
            <person name="Antonin V."/>
            <person name="Barry K.W."/>
            <person name="Bougher N.L."/>
            <person name="Buchanan P."/>
            <person name="Buyck B."/>
            <person name="Bense V."/>
            <person name="Catcheside P."/>
            <person name="Chovatia M."/>
            <person name="Cooper J."/>
            <person name="Damon W."/>
            <person name="Desjardin D."/>
            <person name="Finy P."/>
            <person name="Geml J."/>
            <person name="Haridas S."/>
            <person name="Hughes K."/>
            <person name="Justo A."/>
            <person name="Karasinski D."/>
            <person name="Kautmanova I."/>
            <person name="Kiss B."/>
            <person name="Kocsube S."/>
            <person name="Kotiranta H."/>
            <person name="LaButti K.M."/>
            <person name="Lechner B.E."/>
            <person name="Liimatainen K."/>
            <person name="Lipzen A."/>
            <person name="Lukacs Z."/>
            <person name="Mihaltcheva S."/>
            <person name="Morgado L.N."/>
            <person name="Niskanen T."/>
            <person name="Noordeloos M.E."/>
            <person name="Ohm R.A."/>
            <person name="Ortiz-Santana B."/>
            <person name="Ovrebo C."/>
            <person name="Racz N."/>
            <person name="Riley R."/>
            <person name="Savchenko A."/>
            <person name="Shiryaev A."/>
            <person name="Soop K."/>
            <person name="Spirin V."/>
            <person name="Szebenyi C."/>
            <person name="Tomsovsky M."/>
            <person name="Tulloss R.E."/>
            <person name="Uehling J."/>
            <person name="Grigoriev I.V."/>
            <person name="Vagvolgyi C."/>
            <person name="Papp T."/>
            <person name="Martin F.M."/>
            <person name="Miettinen O."/>
            <person name="Hibbett D.S."/>
            <person name="Nagy L.G."/>
        </authorList>
    </citation>
    <scope>NUCLEOTIDE SEQUENCE [LARGE SCALE GENOMIC DNA]</scope>
    <source>
        <strain evidence="2 3">FP101781</strain>
    </source>
</reference>
<evidence type="ECO:0000313" key="3">
    <source>
        <dbReference type="Proteomes" id="UP000298030"/>
    </source>
</evidence>
<comment type="caution">
    <text evidence="2">The sequence shown here is derived from an EMBL/GenBank/DDBJ whole genome shotgun (WGS) entry which is preliminary data.</text>
</comment>
<keyword evidence="3" id="KW-1185">Reference proteome</keyword>
<sequence>MTTKRKTLPENLIEFFLLDLYLDEELPDIALDLTGNTQPHTGYHLFNSSDTRPSLNHLFERHGFPPAGRCWKSAHRYFKARYELEAAIRAQSWGGKFLTGGRKSRSPLEREVEIEREKLREQWPCIPTRQQMEDDPGYRRRMLNQLLADRKQSGGLVQGETSSEGATGPVPGSSQVWLPPSPAKGLANSVGPRIVPPHVPHIPRAPSVSRHPGRSPAPVKSKIPASSGKRKRADEDSGTLAPGSSNSKPSRPLKKHKKALRPDHTAYHASHGGVAQTQVQAKYTGVADTSHPSAEPMVYQFNTIADSPSQTGNNVHGRDPNYFFNGPQSHLQPQITADNSVYSGSQWKGQSAYPFGSGDPSGMSQQFGDQSTPYAEFGGSQGSMGGASGHQVCAQPPAVSNVQVGGSYADGAGTSSQTLGQPGFNFGSAQEEFIKTAEKYADSLFRNYSWCRVRPPWGKLLELAQSEAAWNAWVDAPLGQFAL</sequence>
<organism evidence="2 3">
    <name type="scientific">Coprinellus micaceus</name>
    <name type="common">Glistening ink-cap mushroom</name>
    <name type="synonym">Coprinus micaceus</name>
    <dbReference type="NCBI Taxonomy" id="71717"/>
    <lineage>
        <taxon>Eukaryota</taxon>
        <taxon>Fungi</taxon>
        <taxon>Dikarya</taxon>
        <taxon>Basidiomycota</taxon>
        <taxon>Agaricomycotina</taxon>
        <taxon>Agaricomycetes</taxon>
        <taxon>Agaricomycetidae</taxon>
        <taxon>Agaricales</taxon>
        <taxon>Agaricineae</taxon>
        <taxon>Psathyrellaceae</taxon>
        <taxon>Coprinellus</taxon>
    </lineage>
</organism>
<feature type="region of interest" description="Disordered" evidence="1">
    <location>
        <begin position="152"/>
        <end position="261"/>
    </location>
</feature>
<accession>A0A4Y7T909</accession>
<evidence type="ECO:0000256" key="1">
    <source>
        <dbReference type="SAM" id="MobiDB-lite"/>
    </source>
</evidence>
<dbReference type="AlphaFoldDB" id="A0A4Y7T909"/>
<proteinExistence type="predicted"/>
<evidence type="ECO:0000313" key="2">
    <source>
        <dbReference type="EMBL" id="TEB30667.1"/>
    </source>
</evidence>
<name>A0A4Y7T909_COPMI</name>
<dbReference type="Proteomes" id="UP000298030">
    <property type="component" value="Unassembled WGS sequence"/>
</dbReference>
<gene>
    <name evidence="2" type="ORF">FA13DRAFT_1733523</name>
</gene>